<dbReference type="PANTHER" id="PTHR43065:SF50">
    <property type="entry name" value="HISTIDINE KINASE"/>
    <property type="match status" value="1"/>
</dbReference>
<keyword evidence="4" id="KW-0175">Coiled coil</keyword>
<evidence type="ECO:0000256" key="1">
    <source>
        <dbReference type="ARBA" id="ARBA00000085"/>
    </source>
</evidence>
<evidence type="ECO:0000259" key="6">
    <source>
        <dbReference type="PROSITE" id="PS50109"/>
    </source>
</evidence>
<dbReference type="Gene3D" id="1.10.287.130">
    <property type="match status" value="1"/>
</dbReference>
<keyword evidence="5" id="KW-0472">Membrane</keyword>
<feature type="transmembrane region" description="Helical" evidence="5">
    <location>
        <begin position="212"/>
        <end position="229"/>
    </location>
</feature>
<evidence type="ECO:0000256" key="5">
    <source>
        <dbReference type="SAM" id="Phobius"/>
    </source>
</evidence>
<dbReference type="InterPro" id="IPR005467">
    <property type="entry name" value="His_kinase_dom"/>
</dbReference>
<dbReference type="InterPro" id="IPR004358">
    <property type="entry name" value="Sig_transdc_His_kin-like_C"/>
</dbReference>
<feature type="domain" description="Histidine kinase" evidence="6">
    <location>
        <begin position="466"/>
        <end position="718"/>
    </location>
</feature>
<dbReference type="Pfam" id="PF07695">
    <property type="entry name" value="7TMR-DISM_7TM"/>
    <property type="match status" value="1"/>
</dbReference>
<feature type="coiled-coil region" evidence="4">
    <location>
        <begin position="387"/>
        <end position="457"/>
    </location>
</feature>
<gene>
    <name evidence="7" type="ORF">DN068_05180</name>
</gene>
<keyword evidence="7" id="KW-0808">Transferase</keyword>
<dbReference type="Pfam" id="PF07696">
    <property type="entry name" value="7TMR-DISMED2"/>
    <property type="match status" value="1"/>
</dbReference>
<dbReference type="PRINTS" id="PR00344">
    <property type="entry name" value="BCTRLSENSOR"/>
</dbReference>
<dbReference type="EC" id="2.7.13.3" evidence="2"/>
<comment type="catalytic activity">
    <reaction evidence="1">
        <text>ATP + protein L-histidine = ADP + protein N-phospho-L-histidine.</text>
        <dbReference type="EC" id="2.7.13.3"/>
    </reaction>
</comment>
<dbReference type="OrthoDB" id="9806995at2"/>
<keyword evidence="3" id="KW-0597">Phosphoprotein</keyword>
<comment type="caution">
    <text evidence="7">The sequence shown here is derived from an EMBL/GenBank/DDBJ whole genome shotgun (WGS) entry which is preliminary data.</text>
</comment>
<dbReference type="PANTHER" id="PTHR43065">
    <property type="entry name" value="SENSOR HISTIDINE KINASE"/>
    <property type="match status" value="1"/>
</dbReference>
<dbReference type="Proteomes" id="UP000248745">
    <property type="component" value="Unassembled WGS sequence"/>
</dbReference>
<name>A0A2W2AF30_9BACT</name>
<evidence type="ECO:0000256" key="4">
    <source>
        <dbReference type="SAM" id="Coils"/>
    </source>
</evidence>
<proteinExistence type="predicted"/>
<evidence type="ECO:0000313" key="7">
    <source>
        <dbReference type="EMBL" id="PZF74085.1"/>
    </source>
</evidence>
<reference evidence="7 8" key="1">
    <citation type="submission" date="2018-06" db="EMBL/GenBank/DDBJ databases">
        <title>Mucibacter soli gen. nov., sp. nov., a new member of the family Chitinophagaceae producing mucin.</title>
        <authorList>
            <person name="Kim M.-K."/>
            <person name="Park S."/>
            <person name="Kim T.-S."/>
            <person name="Joung Y."/>
            <person name="Han J.-H."/>
            <person name="Kim S.B."/>
        </authorList>
    </citation>
    <scope>NUCLEOTIDE SEQUENCE [LARGE SCALE GENOMIC DNA]</scope>
    <source>
        <strain evidence="7 8">R1-15</strain>
    </source>
</reference>
<dbReference type="InterPro" id="IPR011622">
    <property type="entry name" value="7TMR_DISM_rcpt_extracell_dom2"/>
</dbReference>
<dbReference type="CDD" id="cd00082">
    <property type="entry name" value="HisKA"/>
    <property type="match status" value="1"/>
</dbReference>
<dbReference type="Gene3D" id="3.30.565.10">
    <property type="entry name" value="Histidine kinase-like ATPase, C-terminal domain"/>
    <property type="match status" value="1"/>
</dbReference>
<dbReference type="Pfam" id="PF02518">
    <property type="entry name" value="HATPase_c"/>
    <property type="match status" value="1"/>
</dbReference>
<dbReference type="GO" id="GO:0000155">
    <property type="term" value="F:phosphorelay sensor kinase activity"/>
    <property type="evidence" value="ECO:0007669"/>
    <property type="project" value="InterPro"/>
</dbReference>
<keyword evidence="5" id="KW-1133">Transmembrane helix</keyword>
<dbReference type="InterPro" id="IPR036097">
    <property type="entry name" value="HisK_dim/P_sf"/>
</dbReference>
<keyword evidence="8" id="KW-1185">Reference proteome</keyword>
<evidence type="ECO:0000313" key="8">
    <source>
        <dbReference type="Proteomes" id="UP000248745"/>
    </source>
</evidence>
<dbReference type="EMBL" id="QKTW01000007">
    <property type="protein sequence ID" value="PZF74085.1"/>
    <property type="molecule type" value="Genomic_DNA"/>
</dbReference>
<feature type="transmembrane region" description="Helical" evidence="5">
    <location>
        <begin position="303"/>
        <end position="323"/>
    </location>
</feature>
<feature type="transmembrane region" description="Helical" evidence="5">
    <location>
        <begin position="276"/>
        <end position="297"/>
    </location>
</feature>
<dbReference type="InterPro" id="IPR003594">
    <property type="entry name" value="HATPase_dom"/>
</dbReference>
<protein>
    <recommendedName>
        <fullName evidence="2">histidine kinase</fullName>
        <ecNumber evidence="2">2.7.13.3</ecNumber>
    </recommendedName>
</protein>
<dbReference type="InterPro" id="IPR011623">
    <property type="entry name" value="7TMR_DISM_rcpt_extracell_dom1"/>
</dbReference>
<feature type="transmembrane region" description="Helical" evidence="5">
    <location>
        <begin position="335"/>
        <end position="352"/>
    </location>
</feature>
<dbReference type="Gene3D" id="2.60.40.2380">
    <property type="match status" value="1"/>
</dbReference>
<feature type="transmembrane region" description="Helical" evidence="5">
    <location>
        <begin position="184"/>
        <end position="205"/>
    </location>
</feature>
<evidence type="ECO:0000256" key="3">
    <source>
        <dbReference type="ARBA" id="ARBA00022553"/>
    </source>
</evidence>
<dbReference type="SUPFAM" id="SSF55874">
    <property type="entry name" value="ATPase domain of HSP90 chaperone/DNA topoisomerase II/histidine kinase"/>
    <property type="match status" value="1"/>
</dbReference>
<dbReference type="InterPro" id="IPR003661">
    <property type="entry name" value="HisK_dim/P_dom"/>
</dbReference>
<dbReference type="AlphaFoldDB" id="A0A2W2AF30"/>
<sequence length="718" mass="80594">MRKRALLLLLLIVSFWSMVSYGQAHIVYDSSINGHFIGKYCSVFSDTAAVSPFQKVVGNPGLFTPSHGDVINLGVDNKIHWVKFAVVNGSSENKIVMNLAHSIIDDVGLYVVYPDGHIDSTLVKEAMPVDQREFKHQNYIFNLRIAPGDSAVCYLSLKGSKQILVPLSLDNTPSIVYNISITDLISGIYFGIMIGMLLYNLFVYFSVREKSYLHYVHYIVWVTLTQAALQGYGHRFLWSHSVWLTENMVNICGALSGISALYFVKSFLQTRKNVPRLHLILNLIIISYLVSLVLLVFNQRIVSYHLIDMNATLCVLFILYSAFRLYQKKYKPARFFIIAWTLFLVSCCVFVMKDYGLFAYNMITYRFLQVGSAAEVILLSFALADNINILKKEKEESQAEALRIAKENERIIKDQNIVLEAKVSERTEELKSANEDLNIAMNTLKDAQTQLVESEKMASLGQLTAGIAHEINNPINFVTANVSPLKRDIALIIDTLGKFEELALGDEMDQVAKKQKVASLKEDIEYDYLMTEIDYLLKGISEGSERTAEIVKGLRIFSRVDEDDLKKVNIHEGVDSSIIIVNSLLNDKIKIEKHYGDLPLVDCYPGKLNQVFLNIISNGIHAINKHFDGKSGGIISVSTNQLGKDHVQIHIKDNGMGMDEQTAKKIFEPFFTTKDVGEGTGLGLSIVYNIIKKHNGTIEVNSEPGLGAEFVITIPINQ</sequence>
<accession>A0A2W2AF30</accession>
<feature type="transmembrane region" description="Helical" evidence="5">
    <location>
        <begin position="241"/>
        <end position="264"/>
    </location>
</feature>
<dbReference type="PROSITE" id="PS50109">
    <property type="entry name" value="HIS_KIN"/>
    <property type="match status" value="1"/>
</dbReference>
<keyword evidence="7" id="KW-0418">Kinase</keyword>
<dbReference type="InterPro" id="IPR036890">
    <property type="entry name" value="HATPase_C_sf"/>
</dbReference>
<dbReference type="SMART" id="SM00387">
    <property type="entry name" value="HATPase_c"/>
    <property type="match status" value="1"/>
</dbReference>
<evidence type="ECO:0000256" key="2">
    <source>
        <dbReference type="ARBA" id="ARBA00012438"/>
    </source>
</evidence>
<keyword evidence="5" id="KW-0812">Transmembrane</keyword>
<organism evidence="7 8">
    <name type="scientific">Taibaiella soli</name>
    <dbReference type="NCBI Taxonomy" id="1649169"/>
    <lineage>
        <taxon>Bacteria</taxon>
        <taxon>Pseudomonadati</taxon>
        <taxon>Bacteroidota</taxon>
        <taxon>Chitinophagia</taxon>
        <taxon>Chitinophagales</taxon>
        <taxon>Chitinophagaceae</taxon>
        <taxon>Taibaiella</taxon>
    </lineage>
</organism>
<dbReference type="SUPFAM" id="SSF47384">
    <property type="entry name" value="Homodimeric domain of signal transducing histidine kinase"/>
    <property type="match status" value="1"/>
</dbReference>